<comment type="caution">
    <text evidence="7">The sequence shown here is derived from an EMBL/GenBank/DDBJ whole genome shotgun (WGS) entry which is preliminary data.</text>
</comment>
<dbReference type="STRING" id="1444770.AF72_12735"/>
<keyword evidence="6" id="KW-0699">rRNA-binding</keyword>
<name>Z9JH72_9GAMM</name>
<evidence type="ECO:0000313" key="10">
    <source>
        <dbReference type="Proteomes" id="UP001430701"/>
    </source>
</evidence>
<dbReference type="Proteomes" id="UP001430701">
    <property type="component" value="Unassembled WGS sequence"/>
</dbReference>
<dbReference type="CDD" id="cd05797">
    <property type="entry name" value="Ribosomal_L10"/>
    <property type="match status" value="1"/>
</dbReference>
<dbReference type="EMBL" id="JDSQ01000034">
    <property type="protein sequence ID" value="EWS77077.1"/>
    <property type="molecule type" value="Genomic_DNA"/>
</dbReference>
<dbReference type="GO" id="GO:0070180">
    <property type="term" value="F:large ribosomal subunit rRNA binding"/>
    <property type="evidence" value="ECO:0007669"/>
    <property type="project" value="UniProtKB-UniRule"/>
</dbReference>
<dbReference type="InterPro" id="IPR002363">
    <property type="entry name" value="Ribosomal_uL10_CS_bac"/>
</dbReference>
<keyword evidence="10" id="KW-1185">Reference proteome</keyword>
<dbReference type="InterPro" id="IPR047865">
    <property type="entry name" value="Ribosomal_uL10_bac_type"/>
</dbReference>
<dbReference type="KEGG" id="xtw:AB672_10400"/>
<proteinExistence type="inferred from homology"/>
<dbReference type="InterPro" id="IPR001790">
    <property type="entry name" value="Ribosomal_uL10"/>
</dbReference>
<dbReference type="RefSeq" id="WP_038272883.1">
    <property type="nucleotide sequence ID" value="NZ_CP053627.1"/>
</dbReference>
<reference evidence="8" key="2">
    <citation type="submission" date="2021-11" db="EMBL/GenBank/DDBJ databases">
        <title>Genome sequence of Xylella taiwanensis PLS432.</title>
        <authorList>
            <person name="Weng L.-W."/>
            <person name="Su C.-C."/>
            <person name="Tsai C.-W."/>
            <person name="Kuo C.-H."/>
        </authorList>
    </citation>
    <scope>NUCLEOTIDE SEQUENCE</scope>
    <source>
        <strain evidence="8">PLS432</strain>
    </source>
</reference>
<dbReference type="PANTHER" id="PTHR11560">
    <property type="entry name" value="39S RIBOSOMAL PROTEIN L10, MITOCHONDRIAL"/>
    <property type="match status" value="1"/>
</dbReference>
<gene>
    <name evidence="6 8" type="primary">rplJ</name>
    <name evidence="7" type="ORF">AF72_12735</name>
    <name evidence="8" type="ORF">LPH55_00385</name>
</gene>
<dbReference type="NCBIfam" id="NF000955">
    <property type="entry name" value="PRK00099.1-1"/>
    <property type="match status" value="1"/>
</dbReference>
<evidence type="ECO:0000313" key="8">
    <source>
        <dbReference type="EMBL" id="MCD8471966.1"/>
    </source>
</evidence>
<keyword evidence="6" id="KW-0694">RNA-binding</keyword>
<dbReference type="Proteomes" id="UP000020406">
    <property type="component" value="Unassembled WGS sequence"/>
</dbReference>
<protein>
    <recommendedName>
        <fullName evidence="5 6">Large ribosomal subunit protein uL10</fullName>
    </recommendedName>
</protein>
<accession>Z9JH72</accession>
<evidence type="ECO:0000256" key="2">
    <source>
        <dbReference type="ARBA" id="ARBA00008889"/>
    </source>
</evidence>
<dbReference type="AlphaFoldDB" id="Z9JH72"/>
<dbReference type="HAMAP" id="MF_00362">
    <property type="entry name" value="Ribosomal_uL10"/>
    <property type="match status" value="1"/>
</dbReference>
<dbReference type="GO" id="GO:0003735">
    <property type="term" value="F:structural constituent of ribosome"/>
    <property type="evidence" value="ECO:0007669"/>
    <property type="project" value="InterPro"/>
</dbReference>
<dbReference type="InterPro" id="IPR043141">
    <property type="entry name" value="Ribosomal_uL10-like_sf"/>
</dbReference>
<reference evidence="7 9" key="1">
    <citation type="journal article" date="2014" name="Genome Announc.">
        <title>Draft Genome Sequence of Xylella fastidiosa Pear Leaf Scorch Strain in Taiwan.</title>
        <authorList>
            <person name="Su C.C."/>
            <person name="Deng W.L."/>
            <person name="Jan F.J."/>
            <person name="Chang C.J."/>
            <person name="Huang H."/>
            <person name="Chen J."/>
        </authorList>
    </citation>
    <scope>NUCLEOTIDE SEQUENCE [LARGE SCALE GENOMIC DNA]</scope>
    <source>
        <strain evidence="7 9">PLS229</strain>
    </source>
</reference>
<dbReference type="PATRIC" id="fig|1444770.3.peg.3015"/>
<sequence>MALNLSQKQEVVAELAGVAAKAHSLIVTEYAGITVPQMTAMRKQARESGVYLKVVKNTLAARALEGTEYAIVKEKLIGPLLYAFSLEEAGAAGRLIREFAKKNDKLKSKVVSLGGVLYPASHVDVLASLPTRLQALAMLARVLSEPITLFARAVKAVADDKQGGAALSASETSEA</sequence>
<evidence type="ECO:0000256" key="3">
    <source>
        <dbReference type="ARBA" id="ARBA00022980"/>
    </source>
</evidence>
<dbReference type="GO" id="GO:0015934">
    <property type="term" value="C:large ribosomal subunit"/>
    <property type="evidence" value="ECO:0007669"/>
    <property type="project" value="InterPro"/>
</dbReference>
<keyword evidence="3 6" id="KW-0689">Ribosomal protein</keyword>
<dbReference type="EMBL" id="JAJPPU010000001">
    <property type="protein sequence ID" value="MCD8471966.1"/>
    <property type="molecule type" value="Genomic_DNA"/>
</dbReference>
<comment type="subunit">
    <text evidence="6">Part of the ribosomal stalk of the 50S ribosomal subunit. The N-terminus interacts with L11 and the large rRNA to form the base of the stalk. The C-terminus forms an elongated spine to which L12 dimers bind in a sequential fashion forming a multimeric L10(L12)X complex.</text>
</comment>
<evidence type="ECO:0000313" key="9">
    <source>
        <dbReference type="Proteomes" id="UP000020406"/>
    </source>
</evidence>
<keyword evidence="4 6" id="KW-0687">Ribonucleoprotein</keyword>
<comment type="function">
    <text evidence="1 6">Forms part of the ribosomal stalk, playing a central role in the interaction of the ribosome with GTP-bound translation factors.</text>
</comment>
<evidence type="ECO:0000313" key="7">
    <source>
        <dbReference type="EMBL" id="EWS77077.1"/>
    </source>
</evidence>
<dbReference type="eggNOG" id="COG0244">
    <property type="taxonomic scope" value="Bacteria"/>
</dbReference>
<organism evidence="7 9">
    <name type="scientific">Xylella taiwanensis</name>
    <dbReference type="NCBI Taxonomy" id="1444770"/>
    <lineage>
        <taxon>Bacteria</taxon>
        <taxon>Pseudomonadati</taxon>
        <taxon>Pseudomonadota</taxon>
        <taxon>Gammaproteobacteria</taxon>
        <taxon>Lysobacterales</taxon>
        <taxon>Lysobacteraceae</taxon>
        <taxon>Xylella</taxon>
    </lineage>
</organism>
<dbReference type="PROSITE" id="PS01109">
    <property type="entry name" value="RIBOSOMAL_L10"/>
    <property type="match status" value="1"/>
</dbReference>
<dbReference type="Pfam" id="PF00466">
    <property type="entry name" value="Ribosomal_L10"/>
    <property type="match status" value="1"/>
</dbReference>
<dbReference type="InterPro" id="IPR022973">
    <property type="entry name" value="Ribosomal_uL10_bac"/>
</dbReference>
<evidence type="ECO:0000256" key="6">
    <source>
        <dbReference type="HAMAP-Rule" id="MF_00362"/>
    </source>
</evidence>
<evidence type="ECO:0000256" key="1">
    <source>
        <dbReference type="ARBA" id="ARBA00002633"/>
    </source>
</evidence>
<dbReference type="OrthoDB" id="9808307at2"/>
<evidence type="ECO:0000256" key="5">
    <source>
        <dbReference type="ARBA" id="ARBA00035202"/>
    </source>
</evidence>
<dbReference type="GeneID" id="68901701"/>
<evidence type="ECO:0000256" key="4">
    <source>
        <dbReference type="ARBA" id="ARBA00023274"/>
    </source>
</evidence>
<comment type="similarity">
    <text evidence="2 6">Belongs to the universal ribosomal protein uL10 family.</text>
</comment>
<dbReference type="Gene3D" id="3.30.70.1730">
    <property type="match status" value="1"/>
</dbReference>
<dbReference type="SUPFAM" id="SSF160369">
    <property type="entry name" value="Ribosomal protein L10-like"/>
    <property type="match status" value="1"/>
</dbReference>
<dbReference type="GO" id="GO:0006412">
    <property type="term" value="P:translation"/>
    <property type="evidence" value="ECO:0007669"/>
    <property type="project" value="UniProtKB-UniRule"/>
</dbReference>